<dbReference type="GO" id="GO:0005654">
    <property type="term" value="C:nucleoplasm"/>
    <property type="evidence" value="ECO:0007669"/>
    <property type="project" value="UniProtKB-SubCell"/>
</dbReference>
<keyword evidence="7" id="KW-0175">Coiled coil</keyword>
<evidence type="ECO:0000256" key="4">
    <source>
        <dbReference type="ARBA" id="ARBA00022771"/>
    </source>
</evidence>
<evidence type="ECO:0000256" key="9">
    <source>
        <dbReference type="ARBA" id="ARBA00023163"/>
    </source>
</evidence>
<evidence type="ECO:0000256" key="10">
    <source>
        <dbReference type="ARBA" id="ARBA00023242"/>
    </source>
</evidence>
<dbReference type="InterPro" id="IPR026516">
    <property type="entry name" value="THAP1/10"/>
</dbReference>
<evidence type="ECO:0000256" key="3">
    <source>
        <dbReference type="ARBA" id="ARBA00022723"/>
    </source>
</evidence>
<dbReference type="GO" id="GO:0008270">
    <property type="term" value="F:zinc ion binding"/>
    <property type="evidence" value="ECO:0007669"/>
    <property type="project" value="UniProtKB-KW"/>
</dbReference>
<keyword evidence="10" id="KW-0539">Nucleus</keyword>
<dbReference type="Gene3D" id="6.20.210.20">
    <property type="entry name" value="THAP domain"/>
    <property type="match status" value="1"/>
</dbReference>
<keyword evidence="4 12" id="KW-0863">Zinc-finger</keyword>
<evidence type="ECO:0000256" key="1">
    <source>
        <dbReference type="ARBA" id="ARBA00004642"/>
    </source>
</evidence>
<keyword evidence="9" id="KW-0804">Transcription</keyword>
<dbReference type="Pfam" id="PF05485">
    <property type="entry name" value="THAP"/>
    <property type="match status" value="1"/>
</dbReference>
<evidence type="ECO:0000256" key="11">
    <source>
        <dbReference type="ARBA" id="ARBA00023306"/>
    </source>
</evidence>
<keyword evidence="5" id="KW-0862">Zinc</keyword>
<evidence type="ECO:0000313" key="14">
    <source>
        <dbReference type="EMBL" id="CAG5075457.1"/>
    </source>
</evidence>
<evidence type="ECO:0000256" key="6">
    <source>
        <dbReference type="ARBA" id="ARBA00023015"/>
    </source>
</evidence>
<evidence type="ECO:0000313" key="15">
    <source>
        <dbReference type="Proteomes" id="UP000786811"/>
    </source>
</evidence>
<keyword evidence="11" id="KW-0131">Cell cycle</keyword>
<feature type="domain" description="THAP-type" evidence="13">
    <location>
        <begin position="1"/>
        <end position="96"/>
    </location>
</feature>
<proteinExistence type="inferred from homology"/>
<name>A0A8J2EH84_COTCN</name>
<evidence type="ECO:0000256" key="7">
    <source>
        <dbReference type="ARBA" id="ARBA00023054"/>
    </source>
</evidence>
<keyword evidence="15" id="KW-1185">Reference proteome</keyword>
<dbReference type="EMBL" id="CAJNRD030001116">
    <property type="protein sequence ID" value="CAG5075457.1"/>
    <property type="molecule type" value="Genomic_DNA"/>
</dbReference>
<dbReference type="PROSITE" id="PS50950">
    <property type="entry name" value="ZF_THAP"/>
    <property type="match status" value="1"/>
</dbReference>
<evidence type="ECO:0000256" key="8">
    <source>
        <dbReference type="ARBA" id="ARBA00023125"/>
    </source>
</evidence>
<evidence type="ECO:0000256" key="12">
    <source>
        <dbReference type="PROSITE-ProRule" id="PRU00309"/>
    </source>
</evidence>
<protein>
    <recommendedName>
        <fullName evidence="13">THAP-type domain-containing protein</fullName>
    </recommendedName>
</protein>
<accession>A0A8J2EH84</accession>
<comment type="subcellular location">
    <subcellularLocation>
        <location evidence="1">Nucleus</location>
        <location evidence="1">Nucleoplasm</location>
    </subcellularLocation>
</comment>
<dbReference type="SMART" id="SM00980">
    <property type="entry name" value="THAP"/>
    <property type="match status" value="1"/>
</dbReference>
<sequence length="357" mass="41146">MGKLCYVKSCPSGRKLKSKGIDTSQPLSFFQPTTPAKLKKWNMALGTTMKKTDYICHLHFKEKDIKMYETFNIKGEIIILPTGKKTLREEALPTIEHQFISVLAHELQTSVVNKSQNVHSNPNQSEKHQDQHEQQELLLDQRVANNLIRVIQQTEHDLDIPQLNQETHDDVQNDKESDVNSLSAEKFLENIKSSPLPQSWMYFEKVKGLEFVQINPTTMQISNRLQVNKDLSITVIFSTNEELNINDNISSFNSIYDYLKSVERWPICVGTQIDNNKFSKVCKGVLVGDDSYKRNQANPRCKSCRILRHRLQKYNSTSTILEITLRVTLEILDMLKNECECKYLMIATLLQDPLEIA</sequence>
<dbReference type="PANTHER" id="PTHR46600:SF1">
    <property type="entry name" value="THAP DOMAIN-CONTAINING PROTEIN 1"/>
    <property type="match status" value="1"/>
</dbReference>
<evidence type="ECO:0000256" key="5">
    <source>
        <dbReference type="ARBA" id="ARBA00022833"/>
    </source>
</evidence>
<dbReference type="AlphaFoldDB" id="A0A8J2EH84"/>
<dbReference type="InterPro" id="IPR006612">
    <property type="entry name" value="THAP_Znf"/>
</dbReference>
<dbReference type="Proteomes" id="UP000786811">
    <property type="component" value="Unassembled WGS sequence"/>
</dbReference>
<gene>
    <name evidence="14" type="ORF">HICCMSTLAB_LOCUS1611</name>
</gene>
<dbReference type="InterPro" id="IPR038441">
    <property type="entry name" value="THAP_Znf_sf"/>
</dbReference>
<comment type="caution">
    <text evidence="14">The sequence shown here is derived from an EMBL/GenBank/DDBJ whole genome shotgun (WGS) entry which is preliminary data.</text>
</comment>
<dbReference type="SUPFAM" id="SSF57716">
    <property type="entry name" value="Glucocorticoid receptor-like (DNA-binding domain)"/>
    <property type="match status" value="1"/>
</dbReference>
<keyword evidence="3" id="KW-0479">Metal-binding</keyword>
<organism evidence="14 15">
    <name type="scientific">Cotesia congregata</name>
    <name type="common">Parasitoid wasp</name>
    <name type="synonym">Apanteles congregatus</name>
    <dbReference type="NCBI Taxonomy" id="51543"/>
    <lineage>
        <taxon>Eukaryota</taxon>
        <taxon>Metazoa</taxon>
        <taxon>Ecdysozoa</taxon>
        <taxon>Arthropoda</taxon>
        <taxon>Hexapoda</taxon>
        <taxon>Insecta</taxon>
        <taxon>Pterygota</taxon>
        <taxon>Neoptera</taxon>
        <taxon>Endopterygota</taxon>
        <taxon>Hymenoptera</taxon>
        <taxon>Apocrita</taxon>
        <taxon>Ichneumonoidea</taxon>
        <taxon>Braconidae</taxon>
        <taxon>Microgastrinae</taxon>
        <taxon>Cotesia</taxon>
    </lineage>
</organism>
<reference evidence="14" key="1">
    <citation type="submission" date="2021-04" db="EMBL/GenBank/DDBJ databases">
        <authorList>
            <person name="Chebbi M.A.C M."/>
        </authorList>
    </citation>
    <scope>NUCLEOTIDE SEQUENCE</scope>
</reference>
<dbReference type="PANTHER" id="PTHR46600">
    <property type="entry name" value="THAP DOMAIN-CONTAINING"/>
    <property type="match status" value="1"/>
</dbReference>
<keyword evidence="6" id="KW-0805">Transcription regulation</keyword>
<dbReference type="OrthoDB" id="7675873at2759"/>
<comment type="similarity">
    <text evidence="2">Belongs to the THAP1 family.</text>
</comment>
<evidence type="ECO:0000259" key="13">
    <source>
        <dbReference type="PROSITE" id="PS50950"/>
    </source>
</evidence>
<dbReference type="GO" id="GO:0043565">
    <property type="term" value="F:sequence-specific DNA binding"/>
    <property type="evidence" value="ECO:0007669"/>
    <property type="project" value="InterPro"/>
</dbReference>
<keyword evidence="8 12" id="KW-0238">DNA-binding</keyword>
<evidence type="ECO:0000256" key="2">
    <source>
        <dbReference type="ARBA" id="ARBA00006177"/>
    </source>
</evidence>